<name>A0ABQ9NV62_9PEZI</name>
<feature type="region of interest" description="Disordered" evidence="1">
    <location>
        <begin position="219"/>
        <end position="300"/>
    </location>
</feature>
<comment type="caution">
    <text evidence="2">The sequence shown here is derived from an EMBL/GenBank/DDBJ whole genome shotgun (WGS) entry which is preliminary data.</text>
</comment>
<feature type="compositionally biased region" description="Basic and acidic residues" evidence="1">
    <location>
        <begin position="45"/>
        <end position="69"/>
    </location>
</feature>
<proteinExistence type="predicted"/>
<sequence length="1067" mass="120059">MSSTDLSPRNKSLQAVAGQADARRSGSRGRDGDHTPAWITPPRGKKGDNVRARDLTPKSGQRDSSRRVSEPAPTRVSPAIGSKFIIGAGTSTPAGSRSPRPELDAEAQDGWKVVGKNQKTAKRRASQATVRHPEGPALQARIKSATSIKQDRAMSRDGAPKRAPRTKSVPAITLSSECGSRSPFTYADALTSSRLLAPRTAIETTPAWAVQRLEAAKTLPVTRREKNRSPIHDGITQKPSAQAKSSISRPLEPALEKAERIDDESDRTSSESDAGWSVVDQYPDSATDGSSTSVSIESLRSDMNPDDRLINPRRYFQELESLEATVAGNSSVFLMRKIYRTAYPEATGFRLKISYIHFGEMDDAALLRKQEDTIVEFCAAFHKTSNRASGRVSRSTKMQQADLAYWAFHMLECRNLVHGVILNVRRMRNAHYCNQAFNVLTVSHTRRDVATLVRLDVRDIELLHSAFMDALAALTAELERPQPRWTVQLEDFTQRISRTCGQLMERLGLPKSPDEVGEWRKTIFALDLAIVSYCGAHIERFDERYLGEDLDYAKISAALTYISDGSEGVMLRRRTLRCLDAFLGGQKVWVLQSQALWKDDTELYLSTGIADFADVWGPVWGVKKKGNSTDILRYNAGPGSIVPWPADTTTPLASDEEFCHWVGLDDPAKRSDRILHGNGKLLIGAQSSTVTEQKTSQMKENLACNNKPQKVMQQLRSANQLEELGTSPESLDLTEEIYGASVGAYGMSLGGEKVYKRRSGVYLKDAICEAWRNEGMNRNPAVLEEWLGVEVSFCSRNARRRRLKSILDSTTIRNWLEACKINSEPFACEKAFDEALRSPNKYAFRELYEKNRHWRKDLGILVSWCLDGLRHSSVDKDGTLRALWIPEPYRRIRVKLPQSVHSWTGFLADTESSSTMAVMYDGCLHTDYRDGSTCQARYADVRHSLHTILETALEINPDAKIPKELELRRSRHEKHDLPRYSIRNVRRNEKFQLPHGRLRVVEPFRSTRLVVTWEGGVSKKLHQYAGLVVRTISKDSPPHWELRVDDWCETKPIPLFIKSEHPFECKR</sequence>
<organism evidence="2 3">
    <name type="scientific">Coniosporium apollinis</name>
    <dbReference type="NCBI Taxonomy" id="61459"/>
    <lineage>
        <taxon>Eukaryota</taxon>
        <taxon>Fungi</taxon>
        <taxon>Dikarya</taxon>
        <taxon>Ascomycota</taxon>
        <taxon>Pezizomycotina</taxon>
        <taxon>Dothideomycetes</taxon>
        <taxon>Dothideomycetes incertae sedis</taxon>
        <taxon>Coniosporium</taxon>
    </lineage>
</organism>
<protein>
    <recommendedName>
        <fullName evidence="4">Heterokaryon incompatibility domain-containing protein</fullName>
    </recommendedName>
</protein>
<feature type="compositionally biased region" description="Polar residues" evidence="1">
    <location>
        <begin position="287"/>
        <end position="298"/>
    </location>
</feature>
<feature type="compositionally biased region" description="Basic and acidic residues" evidence="1">
    <location>
        <begin position="149"/>
        <end position="160"/>
    </location>
</feature>
<keyword evidence="3" id="KW-1185">Reference proteome</keyword>
<feature type="compositionally biased region" description="Basic and acidic residues" evidence="1">
    <location>
        <begin position="222"/>
        <end position="231"/>
    </location>
</feature>
<accession>A0ABQ9NV62</accession>
<feature type="compositionally biased region" description="Basic and acidic residues" evidence="1">
    <location>
        <begin position="21"/>
        <end position="34"/>
    </location>
</feature>
<evidence type="ECO:0000313" key="3">
    <source>
        <dbReference type="Proteomes" id="UP001172684"/>
    </source>
</evidence>
<dbReference type="Proteomes" id="UP001172684">
    <property type="component" value="Unassembled WGS sequence"/>
</dbReference>
<evidence type="ECO:0000256" key="1">
    <source>
        <dbReference type="SAM" id="MobiDB-lite"/>
    </source>
</evidence>
<reference evidence="2" key="1">
    <citation type="submission" date="2022-10" db="EMBL/GenBank/DDBJ databases">
        <title>Culturing micro-colonial fungi from biological soil crusts in the Mojave desert and describing Neophaeococcomyces mojavensis, and introducing the new genera and species Taxawa tesnikishii.</title>
        <authorList>
            <person name="Kurbessoian T."/>
            <person name="Stajich J.E."/>
        </authorList>
    </citation>
    <scope>NUCLEOTIDE SEQUENCE</scope>
    <source>
        <strain evidence="2">TK_1</strain>
    </source>
</reference>
<gene>
    <name evidence="2" type="ORF">H2201_003714</name>
</gene>
<evidence type="ECO:0008006" key="4">
    <source>
        <dbReference type="Google" id="ProtNLM"/>
    </source>
</evidence>
<feature type="compositionally biased region" description="Polar residues" evidence="1">
    <location>
        <begin position="237"/>
        <end position="248"/>
    </location>
</feature>
<dbReference type="EMBL" id="JAPDRL010000021">
    <property type="protein sequence ID" value="KAJ9666279.1"/>
    <property type="molecule type" value="Genomic_DNA"/>
</dbReference>
<feature type="region of interest" description="Disordered" evidence="1">
    <location>
        <begin position="1"/>
        <end position="168"/>
    </location>
</feature>
<feature type="compositionally biased region" description="Basic and acidic residues" evidence="1">
    <location>
        <begin position="254"/>
        <end position="270"/>
    </location>
</feature>
<evidence type="ECO:0000313" key="2">
    <source>
        <dbReference type="EMBL" id="KAJ9666279.1"/>
    </source>
</evidence>
<feature type="compositionally biased region" description="Polar residues" evidence="1">
    <location>
        <begin position="1"/>
        <end position="13"/>
    </location>
</feature>